<protein>
    <recommendedName>
        <fullName evidence="1">Expansin-like CBD domain-containing protein</fullName>
    </recommendedName>
</protein>
<sequence>MYLCISYAILKKNQKYKNKTKQLKQSKLPRACHSPPLQHFDLPKTAFLHIAKYRIRFTINGHSYFNLVLITNVGGAGDVRTMSTKGSRTGWLPMSRNRGGNWRSNSYLKRQRLSFRVTTSDGRRQSHQLQCSARRQFGQTIEGGQF</sequence>
<accession>A0A498IEH5</accession>
<dbReference type="Proteomes" id="UP000290289">
    <property type="component" value="Chromosome 12"/>
</dbReference>
<dbReference type="PANTHER" id="PTHR31867">
    <property type="entry name" value="EXPANSIN-A15"/>
    <property type="match status" value="1"/>
</dbReference>
<gene>
    <name evidence="2" type="ORF">DVH24_036329</name>
</gene>
<name>A0A498IEH5_MALDO</name>
<evidence type="ECO:0000313" key="3">
    <source>
        <dbReference type="Proteomes" id="UP000290289"/>
    </source>
</evidence>
<proteinExistence type="predicted"/>
<dbReference type="Gene3D" id="2.60.40.760">
    <property type="entry name" value="Expansin, cellulose-binding-like domain"/>
    <property type="match status" value="1"/>
</dbReference>
<reference evidence="2 3" key="1">
    <citation type="submission" date="2018-10" db="EMBL/GenBank/DDBJ databases">
        <title>A high-quality apple genome assembly.</title>
        <authorList>
            <person name="Hu J."/>
        </authorList>
    </citation>
    <scope>NUCLEOTIDE SEQUENCE [LARGE SCALE GENOMIC DNA]</scope>
    <source>
        <strain evidence="3">cv. HFTH1</strain>
        <tissue evidence="2">Young leaf</tissue>
    </source>
</reference>
<dbReference type="PROSITE" id="PS50843">
    <property type="entry name" value="EXPANSIN_CBD"/>
    <property type="match status" value="1"/>
</dbReference>
<dbReference type="GO" id="GO:0009664">
    <property type="term" value="P:plant-type cell wall organization"/>
    <property type="evidence" value="ECO:0007669"/>
    <property type="project" value="InterPro"/>
</dbReference>
<dbReference type="Pfam" id="PF01357">
    <property type="entry name" value="Expansin_C"/>
    <property type="match status" value="1"/>
</dbReference>
<dbReference type="AlphaFoldDB" id="A0A498IEH5"/>
<organism evidence="2 3">
    <name type="scientific">Malus domestica</name>
    <name type="common">Apple</name>
    <name type="synonym">Pyrus malus</name>
    <dbReference type="NCBI Taxonomy" id="3750"/>
    <lineage>
        <taxon>Eukaryota</taxon>
        <taxon>Viridiplantae</taxon>
        <taxon>Streptophyta</taxon>
        <taxon>Embryophyta</taxon>
        <taxon>Tracheophyta</taxon>
        <taxon>Spermatophyta</taxon>
        <taxon>Magnoliopsida</taxon>
        <taxon>eudicotyledons</taxon>
        <taxon>Gunneridae</taxon>
        <taxon>Pentapetalae</taxon>
        <taxon>rosids</taxon>
        <taxon>fabids</taxon>
        <taxon>Rosales</taxon>
        <taxon>Rosaceae</taxon>
        <taxon>Amygdaloideae</taxon>
        <taxon>Maleae</taxon>
        <taxon>Malus</taxon>
    </lineage>
</organism>
<dbReference type="STRING" id="3750.A0A498IEH5"/>
<dbReference type="EMBL" id="RDQH01000338">
    <property type="protein sequence ID" value="RXH81988.1"/>
    <property type="molecule type" value="Genomic_DNA"/>
</dbReference>
<comment type="caution">
    <text evidence="2">The sequence shown here is derived from an EMBL/GenBank/DDBJ whole genome shotgun (WGS) entry which is preliminary data.</text>
</comment>
<evidence type="ECO:0000259" key="1">
    <source>
        <dbReference type="PROSITE" id="PS50843"/>
    </source>
</evidence>
<keyword evidence="3" id="KW-1185">Reference proteome</keyword>
<dbReference type="InterPro" id="IPR002963">
    <property type="entry name" value="Expansin"/>
</dbReference>
<evidence type="ECO:0000313" key="2">
    <source>
        <dbReference type="EMBL" id="RXH81988.1"/>
    </source>
</evidence>
<dbReference type="InterPro" id="IPR036749">
    <property type="entry name" value="Expansin_CBD_sf"/>
</dbReference>
<dbReference type="InterPro" id="IPR007117">
    <property type="entry name" value="Expansin_CBD"/>
</dbReference>
<dbReference type="SUPFAM" id="SSF49590">
    <property type="entry name" value="PHL pollen allergen"/>
    <property type="match status" value="1"/>
</dbReference>
<feature type="domain" description="Expansin-like CBD" evidence="1">
    <location>
        <begin position="64"/>
        <end position="143"/>
    </location>
</feature>